<evidence type="ECO:0000313" key="3">
    <source>
        <dbReference type="Proteomes" id="UP001141552"/>
    </source>
</evidence>
<feature type="region of interest" description="Disordered" evidence="1">
    <location>
        <begin position="29"/>
        <end position="69"/>
    </location>
</feature>
<comment type="caution">
    <text evidence="2">The sequence shown here is derived from an EMBL/GenBank/DDBJ whole genome shotgun (WGS) entry which is preliminary data.</text>
</comment>
<feature type="compositionally biased region" description="Polar residues" evidence="1">
    <location>
        <begin position="29"/>
        <end position="46"/>
    </location>
</feature>
<protein>
    <submittedName>
        <fullName evidence="2">Uncharacterized protein</fullName>
    </submittedName>
</protein>
<dbReference type="PANTHER" id="PTHR37263">
    <property type="entry name" value="EXPRESSED PROTEIN"/>
    <property type="match status" value="1"/>
</dbReference>
<evidence type="ECO:0000313" key="2">
    <source>
        <dbReference type="EMBL" id="KAJ4846677.1"/>
    </source>
</evidence>
<dbReference type="Proteomes" id="UP001141552">
    <property type="component" value="Unassembled WGS sequence"/>
</dbReference>
<keyword evidence="3" id="KW-1185">Reference proteome</keyword>
<name>A0A9Q0JMU3_9ROSI</name>
<accession>A0A9Q0JMU3</accession>
<proteinExistence type="predicted"/>
<gene>
    <name evidence="2" type="ORF">Tsubulata_019722</name>
</gene>
<dbReference type="OrthoDB" id="1927320at2759"/>
<reference evidence="2" key="2">
    <citation type="journal article" date="2023" name="Plants (Basel)">
        <title>Annotation of the Turnera subulata (Passifloraceae) Draft Genome Reveals the S-Locus Evolved after the Divergence of Turneroideae from Passifloroideae in a Stepwise Manner.</title>
        <authorList>
            <person name="Henning P.M."/>
            <person name="Roalson E.H."/>
            <person name="Mir W."/>
            <person name="McCubbin A.G."/>
            <person name="Shore J.S."/>
        </authorList>
    </citation>
    <scope>NUCLEOTIDE SEQUENCE</scope>
    <source>
        <strain evidence="2">F60SS</strain>
    </source>
</reference>
<dbReference type="AlphaFoldDB" id="A0A9Q0JMU3"/>
<dbReference type="PANTHER" id="PTHR37263:SF2">
    <property type="entry name" value="EXPRESSED PROTEIN"/>
    <property type="match status" value="1"/>
</dbReference>
<evidence type="ECO:0000256" key="1">
    <source>
        <dbReference type="SAM" id="MobiDB-lite"/>
    </source>
</evidence>
<sequence>MHLWPSMKLRDSFKVAYLKQLDWNLHRMNTQKQQQRKNNSNDNQESLLDGQNGEDGVGDEIPSSKTSSFGKAALVCREILMVLSCCYCCFCCGGVECFNLALDAS</sequence>
<dbReference type="EMBL" id="JAKUCV010001367">
    <property type="protein sequence ID" value="KAJ4846677.1"/>
    <property type="molecule type" value="Genomic_DNA"/>
</dbReference>
<reference evidence="2" key="1">
    <citation type="submission" date="2022-02" db="EMBL/GenBank/DDBJ databases">
        <authorList>
            <person name="Henning P.M."/>
            <person name="McCubbin A.G."/>
            <person name="Shore J.S."/>
        </authorList>
    </citation>
    <scope>NUCLEOTIDE SEQUENCE</scope>
    <source>
        <strain evidence="2">F60SS</strain>
        <tissue evidence="2">Leaves</tissue>
    </source>
</reference>
<organism evidence="2 3">
    <name type="scientific">Turnera subulata</name>
    <dbReference type="NCBI Taxonomy" id="218843"/>
    <lineage>
        <taxon>Eukaryota</taxon>
        <taxon>Viridiplantae</taxon>
        <taxon>Streptophyta</taxon>
        <taxon>Embryophyta</taxon>
        <taxon>Tracheophyta</taxon>
        <taxon>Spermatophyta</taxon>
        <taxon>Magnoliopsida</taxon>
        <taxon>eudicotyledons</taxon>
        <taxon>Gunneridae</taxon>
        <taxon>Pentapetalae</taxon>
        <taxon>rosids</taxon>
        <taxon>fabids</taxon>
        <taxon>Malpighiales</taxon>
        <taxon>Passifloraceae</taxon>
        <taxon>Turnera</taxon>
    </lineage>
</organism>